<dbReference type="SUPFAM" id="SSF56512">
    <property type="entry name" value="Nitric oxide (NO) synthase oxygenase domain"/>
    <property type="match status" value="1"/>
</dbReference>
<evidence type="ECO:0000256" key="20">
    <source>
        <dbReference type="ARBA" id="ARBA00031302"/>
    </source>
</evidence>
<keyword evidence="10" id="KW-0288">FMN</keyword>
<dbReference type="InterPro" id="IPR008254">
    <property type="entry name" value="Flavodoxin/NO_synth"/>
</dbReference>
<dbReference type="Gene3D" id="2.40.30.10">
    <property type="entry name" value="Translation factors"/>
    <property type="match status" value="1"/>
</dbReference>
<dbReference type="InterPro" id="IPR044944">
    <property type="entry name" value="NOS_dom_3"/>
</dbReference>
<organism evidence="29 30">
    <name type="scientific">Hypsibius exemplaris</name>
    <name type="common">Freshwater tardigrade</name>
    <dbReference type="NCBI Taxonomy" id="2072580"/>
    <lineage>
        <taxon>Eukaryota</taxon>
        <taxon>Metazoa</taxon>
        <taxon>Ecdysozoa</taxon>
        <taxon>Tardigrada</taxon>
        <taxon>Eutardigrada</taxon>
        <taxon>Parachela</taxon>
        <taxon>Hypsibioidea</taxon>
        <taxon>Hypsibiidae</taxon>
        <taxon>Hypsibius</taxon>
    </lineage>
</organism>
<dbReference type="GO" id="GO:0005516">
    <property type="term" value="F:calmodulin binding"/>
    <property type="evidence" value="ECO:0007669"/>
    <property type="project" value="UniProtKB-KW"/>
</dbReference>
<dbReference type="SUPFAM" id="SSF52218">
    <property type="entry name" value="Flavoproteins"/>
    <property type="match status" value="1"/>
</dbReference>
<sequence length="1442" mass="160996">MESTHNSIKIRIIKRATYGLGFYLTNDREAAVISGLVVDCEAEKSRLVLPGDRISAVNSIHVEAMTFAQVLAILEKIPAESPVVLLLKGPANCHTRLVTFFGEDGAPHTTRITEPVSSQAQTQTQAQAQTQTVKTDATVKTTIDGKSNGDIAASSTVQSQLMSIGTDLQQRLTRIEDFIQQGAMFRPVARTDSLGFLPALLEQGGTGQINGGGGGGAGVVPSKSSNNFEEDIPPGSPGLHRRTDSQSSLLRSANSRASLRRRSILTAPNSAQIIPSQTGDSTDESFSARDRRSSITTHSAHNHITLGRKSSNLEPSSIMSAGDSQRNNRSPSPTSMSANNKKYVKLKYLVDGKTTMDTLYRQSSQTLNCNPHRCTSSLLNTVRPQNSLARPKEEVLSLAKDFIRQYFESIKRYGTPAHVTRWNDVEAQINETGNYEFKEQELTFAAKSAWRNSQRCIGRIQWTKLQVFDARFINTPRTMFEALLNHIKYATNRGNIRSAITIFKQRTTPETDFRIWNQQIIRYAGYKQEDGSIIGDPASTEFTETCQKLGWKGANGRFDILPIVVSASGQDPELFDIPKEIVLQVMMKHAEYPKFAELDLKWYAVPVVSNMLFDVGGIFFPAVAFSGWYMNTEIARDYVDVSRYNLLEDIANVFNLDTSKISSLWKDQAFLELNKAILYSFQSTNTTIVDHHSASESFMKHLENEQKVRGGCPADWVWIVPPLGGSLLPVFHQEMLDYRLSPCYDYQEEAWRVHVWKKDKSKSSQAPKSKRKFGFREIARAVKFSAKLMSKALARRIRATIIFATETGKSERYAKALFDVFKYGFDVNVISADHYDLTHLEHEALLLIVTSTFGNGDPPDNGKEFAGYLHQLSSPDENFGHRSQLYTRTGRNVGSSLDRQETVNQDNFMESGGPLGNVRFAVFGLGSSSYPHFCAFAHHVDQSLRNLGGECILPIHTGDELNGQDQSFKKWATEVFRVACDDFCLGDDVNMADANAALSQGDSSWTRGRYRLRPVTGGVSDELPAALGQTHNKNVQTYRLKGRRHLQSKESTRQTILVEIEAEEDIPYHPGDHVALFAQNDTASINGLLDRLGIRPSPSPMQVEVLVEKAIGMTVTKTWKRLDRLPLLPLDMLFASILDITTPPSQMLCECLASLALDPTERERLMQLSKNTEQYENWKRFNWPTLLEVLDEFPSVEVDPTLLLVELPLLQPRFYSISSSALTNPKQIDATIGLVAYLTKGGNGPVHNGVCSSYLNKLPLNEKVFCYIRSASTFHLPSKLSMPIYLIGAGTGIAPFRSFWQHFEKMRETKSADKLEVSLIFGCRNSKLDHIYRDEIEALRKNGTIQHFYLALSREHGIPKAYVQSVIPTIAEKLFADISQRGAHIYVCGDVGMAAGVHDAIRDVCLAKGLTEIEAVKLLDHLRSSDRYHEDIFGNYNMASGY</sequence>
<feature type="domain" description="FAD-binding FR-type" evidence="28">
    <location>
        <begin position="1033"/>
        <end position="1277"/>
    </location>
</feature>
<feature type="compositionally biased region" description="Gly residues" evidence="25">
    <location>
        <begin position="207"/>
        <end position="218"/>
    </location>
</feature>
<dbReference type="InterPro" id="IPR017927">
    <property type="entry name" value="FAD-bd_FR_type"/>
</dbReference>
<dbReference type="GO" id="GO:0042383">
    <property type="term" value="C:sarcolemma"/>
    <property type="evidence" value="ECO:0007669"/>
    <property type="project" value="UniProtKB-SubCell"/>
</dbReference>
<evidence type="ECO:0000256" key="24">
    <source>
        <dbReference type="ARBA" id="ARBA00035474"/>
    </source>
</evidence>
<dbReference type="Pfam" id="PF00175">
    <property type="entry name" value="NAD_binding_1"/>
    <property type="match status" value="1"/>
</dbReference>
<evidence type="ECO:0000256" key="13">
    <source>
        <dbReference type="ARBA" id="ARBA00022843"/>
    </source>
</evidence>
<dbReference type="Gene3D" id="2.30.42.10">
    <property type="match status" value="1"/>
</dbReference>
<dbReference type="InterPro" id="IPR039261">
    <property type="entry name" value="FNR_nucleotide-bd"/>
</dbReference>
<dbReference type="PRINTS" id="PR00371">
    <property type="entry name" value="FPNCR"/>
</dbReference>
<feature type="region of interest" description="Disordered" evidence="25">
    <location>
        <begin position="207"/>
        <end position="339"/>
    </location>
</feature>
<dbReference type="EMBL" id="MTYJ01000207">
    <property type="protein sequence ID" value="OWA50884.1"/>
    <property type="molecule type" value="Genomic_DNA"/>
</dbReference>
<dbReference type="InterPro" id="IPR036034">
    <property type="entry name" value="PDZ_sf"/>
</dbReference>
<dbReference type="GO" id="GO:0046872">
    <property type="term" value="F:metal ion binding"/>
    <property type="evidence" value="ECO:0007669"/>
    <property type="project" value="UniProtKB-KW"/>
</dbReference>
<proteinExistence type="inferred from homology"/>
<evidence type="ECO:0000256" key="4">
    <source>
        <dbReference type="ARBA" id="ARBA00004468"/>
    </source>
</evidence>
<dbReference type="Gene3D" id="3.90.1230.10">
    <property type="entry name" value="Nitric Oxide Synthase, Chain A, domain 3"/>
    <property type="match status" value="1"/>
</dbReference>
<reference evidence="30" key="1">
    <citation type="submission" date="2017-01" db="EMBL/GenBank/DDBJ databases">
        <title>Comparative genomics of anhydrobiosis in the tardigrade Hypsibius dujardini.</title>
        <authorList>
            <person name="Yoshida Y."/>
            <person name="Koutsovoulos G."/>
            <person name="Laetsch D."/>
            <person name="Stevens L."/>
            <person name="Kumar S."/>
            <person name="Horikawa D."/>
            <person name="Ishino K."/>
            <person name="Komine S."/>
            <person name="Tomita M."/>
            <person name="Blaxter M."/>
            <person name="Arakawa K."/>
        </authorList>
    </citation>
    <scope>NUCLEOTIDE SEQUENCE [LARGE SCALE GENOMIC DNA]</scope>
    <source>
        <strain evidence="30">Z151</strain>
    </source>
</reference>
<dbReference type="InterPro" id="IPR029039">
    <property type="entry name" value="Flavoprotein-like_sf"/>
</dbReference>
<keyword evidence="17" id="KW-0408">Iron</keyword>
<dbReference type="SMART" id="SM00228">
    <property type="entry name" value="PDZ"/>
    <property type="match status" value="1"/>
</dbReference>
<keyword evidence="8" id="KW-0349">Heme</keyword>
<comment type="cofactor">
    <cofactor evidence="1">
        <name>FMN</name>
        <dbReference type="ChEBI" id="CHEBI:58210"/>
    </cofactor>
</comment>
<dbReference type="InterPro" id="IPR001433">
    <property type="entry name" value="OxRdtase_FAD/NAD-bd"/>
</dbReference>
<evidence type="ECO:0000313" key="30">
    <source>
        <dbReference type="Proteomes" id="UP000192578"/>
    </source>
</evidence>
<dbReference type="GO" id="GO:0010181">
    <property type="term" value="F:FMN binding"/>
    <property type="evidence" value="ECO:0007669"/>
    <property type="project" value="InterPro"/>
</dbReference>
<dbReference type="PROSITE" id="PS51384">
    <property type="entry name" value="FAD_FR"/>
    <property type="match status" value="1"/>
</dbReference>
<evidence type="ECO:0000256" key="18">
    <source>
        <dbReference type="ARBA" id="ARBA00029794"/>
    </source>
</evidence>
<gene>
    <name evidence="29" type="ORF">BV898_15387</name>
</gene>
<feature type="compositionally biased region" description="Low complexity" evidence="25">
    <location>
        <begin position="245"/>
        <end position="257"/>
    </location>
</feature>
<evidence type="ECO:0000259" key="26">
    <source>
        <dbReference type="PROSITE" id="PS50106"/>
    </source>
</evidence>
<dbReference type="Pfam" id="PF00667">
    <property type="entry name" value="FAD_binding_1"/>
    <property type="match status" value="1"/>
</dbReference>
<accession>A0A9X6RKA8</accession>
<evidence type="ECO:0000256" key="9">
    <source>
        <dbReference type="ARBA" id="ARBA00022630"/>
    </source>
</evidence>
<dbReference type="SUPFAM" id="SSF50156">
    <property type="entry name" value="PDZ domain-like"/>
    <property type="match status" value="1"/>
</dbReference>
<keyword evidence="14" id="KW-0521">NADP</keyword>
<keyword evidence="9" id="KW-0285">Flavoprotein</keyword>
<dbReference type="Pfam" id="PF00258">
    <property type="entry name" value="Flavodoxin_1"/>
    <property type="match status" value="1"/>
</dbReference>
<dbReference type="FunFam" id="3.90.440.10:FF:000001">
    <property type="entry name" value="Endothelial nitric oxide synthase"/>
    <property type="match status" value="1"/>
</dbReference>
<dbReference type="InterPro" id="IPR023173">
    <property type="entry name" value="NADPH_Cyt_P450_Rdtase_alpha"/>
</dbReference>
<evidence type="ECO:0000256" key="14">
    <source>
        <dbReference type="ARBA" id="ARBA00022857"/>
    </source>
</evidence>
<dbReference type="Gene3D" id="1.20.990.10">
    <property type="entry name" value="NADPH-cytochrome p450 Reductase, Chain A, domain 3"/>
    <property type="match status" value="1"/>
</dbReference>
<feature type="compositionally biased region" description="Polar residues" evidence="25">
    <location>
        <begin position="308"/>
        <end position="339"/>
    </location>
</feature>
<evidence type="ECO:0000259" key="28">
    <source>
        <dbReference type="PROSITE" id="PS51384"/>
    </source>
</evidence>
<comment type="cofactor">
    <cofactor evidence="3">
        <name>FAD</name>
        <dbReference type="ChEBI" id="CHEBI:57692"/>
    </cofactor>
</comment>
<keyword evidence="13" id="KW-0832">Ubl conjugation</keyword>
<dbReference type="PROSITE" id="PS60001">
    <property type="entry name" value="NOS"/>
    <property type="match status" value="1"/>
</dbReference>
<dbReference type="InterPro" id="IPR001094">
    <property type="entry name" value="Flavdoxin-like"/>
</dbReference>
<dbReference type="InterPro" id="IPR001478">
    <property type="entry name" value="PDZ"/>
</dbReference>
<evidence type="ECO:0000256" key="7">
    <source>
        <dbReference type="ARBA" id="ARBA00012989"/>
    </source>
</evidence>
<evidence type="ECO:0000256" key="16">
    <source>
        <dbReference type="ARBA" id="ARBA00023002"/>
    </source>
</evidence>
<dbReference type="GO" id="GO:0043197">
    <property type="term" value="C:dendritic spine"/>
    <property type="evidence" value="ECO:0007669"/>
    <property type="project" value="UniProtKB-SubCell"/>
</dbReference>
<evidence type="ECO:0000259" key="27">
    <source>
        <dbReference type="PROSITE" id="PS50902"/>
    </source>
</evidence>
<keyword evidence="11" id="KW-0479">Metal-binding</keyword>
<protein>
    <recommendedName>
        <fullName evidence="23">Nitric oxide synthase 1</fullName>
        <ecNumber evidence="7">1.14.13.39</ecNumber>
    </recommendedName>
    <alternativeName>
        <fullName evidence="18">Constitutive NOS</fullName>
    </alternativeName>
    <alternativeName>
        <fullName evidence="20">NC-NOS</fullName>
    </alternativeName>
    <alternativeName>
        <fullName evidence="19">NOS type I</fullName>
    </alternativeName>
    <alternativeName>
        <fullName evidence="21">Neuronal NOS</fullName>
    </alternativeName>
    <alternativeName>
        <fullName evidence="24">Nitric oxide synthase, brain</fullName>
    </alternativeName>
    <alternativeName>
        <fullName evidence="22">Peptidyl-cysteine S-nitrosylase NOS1</fullName>
    </alternativeName>
</protein>
<evidence type="ECO:0000256" key="15">
    <source>
        <dbReference type="ARBA" id="ARBA00022860"/>
    </source>
</evidence>
<dbReference type="Gene3D" id="3.90.440.10">
    <property type="entry name" value="Nitric Oxide Synthase,Heme Domain,Chain A domain 2"/>
    <property type="match status" value="1"/>
</dbReference>
<dbReference type="InterPro" id="IPR036119">
    <property type="entry name" value="NOS_N_sf"/>
</dbReference>
<dbReference type="GO" id="GO:0006809">
    <property type="term" value="P:nitric oxide biosynthetic process"/>
    <property type="evidence" value="ECO:0007669"/>
    <property type="project" value="InterPro"/>
</dbReference>
<comment type="cofactor">
    <cofactor evidence="2">
        <name>heme b</name>
        <dbReference type="ChEBI" id="CHEBI:60344"/>
    </cofactor>
</comment>
<evidence type="ECO:0000256" key="25">
    <source>
        <dbReference type="SAM" id="MobiDB-lite"/>
    </source>
</evidence>
<evidence type="ECO:0000256" key="3">
    <source>
        <dbReference type="ARBA" id="ARBA00001974"/>
    </source>
</evidence>
<evidence type="ECO:0000256" key="6">
    <source>
        <dbReference type="ARBA" id="ARBA00006267"/>
    </source>
</evidence>
<dbReference type="PROSITE" id="PS50106">
    <property type="entry name" value="PDZ"/>
    <property type="match status" value="1"/>
</dbReference>
<comment type="subcellular location">
    <subcellularLocation>
        <location evidence="4">Cell membrane</location>
        <location evidence="4">Sarcolemma</location>
        <topology evidence="4">Peripheral membrane protein</topology>
    </subcellularLocation>
    <subcellularLocation>
        <location evidence="5">Cell projection</location>
        <location evidence="5">Dendritic spine</location>
    </subcellularLocation>
</comment>
<evidence type="ECO:0000256" key="19">
    <source>
        <dbReference type="ARBA" id="ARBA00029891"/>
    </source>
</evidence>
<dbReference type="SUPFAM" id="SSF63380">
    <property type="entry name" value="Riboflavin synthase domain-like"/>
    <property type="match status" value="1"/>
</dbReference>
<dbReference type="PANTHER" id="PTHR43410:SF1">
    <property type="entry name" value="NITRIC OXIDE SYNTHASE"/>
    <property type="match status" value="1"/>
</dbReference>
<dbReference type="InterPro" id="IPR001709">
    <property type="entry name" value="Flavoprot_Pyr_Nucl_cyt_Rdtase"/>
</dbReference>
<evidence type="ECO:0000313" key="29">
    <source>
        <dbReference type="EMBL" id="OWA50884.1"/>
    </source>
</evidence>
<comment type="caution">
    <text evidence="29">The sequence shown here is derived from an EMBL/GenBank/DDBJ whole genome shotgun (WGS) entry which is preliminary data.</text>
</comment>
<comment type="similarity">
    <text evidence="6">Belongs to the NOS family.</text>
</comment>
<dbReference type="SUPFAM" id="SSF52343">
    <property type="entry name" value="Ferredoxin reductase-like, C-terminal NADP-linked domain"/>
    <property type="match status" value="1"/>
</dbReference>
<evidence type="ECO:0000256" key="17">
    <source>
        <dbReference type="ARBA" id="ARBA00023004"/>
    </source>
</evidence>
<dbReference type="PRINTS" id="PR00369">
    <property type="entry name" value="FLAVODOXIN"/>
</dbReference>
<dbReference type="InterPro" id="IPR017938">
    <property type="entry name" value="Riboflavin_synthase-like_b-brl"/>
</dbReference>
<dbReference type="Pfam" id="PF02898">
    <property type="entry name" value="NO_synthase"/>
    <property type="match status" value="1"/>
</dbReference>
<dbReference type="Proteomes" id="UP000192578">
    <property type="component" value="Unassembled WGS sequence"/>
</dbReference>
<feature type="compositionally biased region" description="Polar residues" evidence="25">
    <location>
        <begin position="266"/>
        <end position="280"/>
    </location>
</feature>
<dbReference type="InterPro" id="IPR044940">
    <property type="entry name" value="NOS_dom_2"/>
</dbReference>
<dbReference type="GO" id="GO:0004517">
    <property type="term" value="F:nitric-oxide synthase activity"/>
    <property type="evidence" value="ECO:0007669"/>
    <property type="project" value="UniProtKB-EC"/>
</dbReference>
<evidence type="ECO:0000256" key="10">
    <source>
        <dbReference type="ARBA" id="ARBA00022643"/>
    </source>
</evidence>
<name>A0A9X6RKA8_HYPEX</name>
<dbReference type="InterPro" id="IPR044943">
    <property type="entry name" value="NOS_dom_1"/>
</dbReference>
<dbReference type="OrthoDB" id="1688044at2759"/>
<dbReference type="InterPro" id="IPR004030">
    <property type="entry name" value="NOS_N"/>
</dbReference>
<keyword evidence="15" id="KW-0112">Calmodulin-binding</keyword>
<dbReference type="Gene3D" id="3.90.340.10">
    <property type="entry name" value="Nitric Oxide Synthase, Chain A, domain 1"/>
    <property type="match status" value="1"/>
</dbReference>
<dbReference type="Gene3D" id="3.40.50.80">
    <property type="entry name" value="Nucleotide-binding domain of ferredoxin-NADP reductase (FNR) module"/>
    <property type="match status" value="1"/>
</dbReference>
<dbReference type="EC" id="1.14.13.39" evidence="7"/>
<dbReference type="InterPro" id="IPR003097">
    <property type="entry name" value="CysJ-like_FAD-binding"/>
</dbReference>
<evidence type="ECO:0000256" key="21">
    <source>
        <dbReference type="ARBA" id="ARBA00031374"/>
    </source>
</evidence>
<evidence type="ECO:0000256" key="1">
    <source>
        <dbReference type="ARBA" id="ARBA00001917"/>
    </source>
</evidence>
<evidence type="ECO:0000256" key="23">
    <source>
        <dbReference type="ARBA" id="ARBA00035211"/>
    </source>
</evidence>
<feature type="domain" description="Flavodoxin-like" evidence="27">
    <location>
        <begin position="799"/>
        <end position="976"/>
    </location>
</feature>
<dbReference type="PANTHER" id="PTHR43410">
    <property type="entry name" value="NITRIC OXIDE SYNTHASE OXYGENASE"/>
    <property type="match status" value="1"/>
</dbReference>
<dbReference type="PROSITE" id="PS50902">
    <property type="entry name" value="FLAVODOXIN_LIKE"/>
    <property type="match status" value="1"/>
</dbReference>
<evidence type="ECO:0000256" key="2">
    <source>
        <dbReference type="ARBA" id="ARBA00001970"/>
    </source>
</evidence>
<evidence type="ECO:0000256" key="12">
    <source>
        <dbReference type="ARBA" id="ARBA00022827"/>
    </source>
</evidence>
<evidence type="ECO:0000256" key="8">
    <source>
        <dbReference type="ARBA" id="ARBA00022617"/>
    </source>
</evidence>
<dbReference type="Gene3D" id="3.40.50.360">
    <property type="match status" value="1"/>
</dbReference>
<evidence type="ECO:0000256" key="5">
    <source>
        <dbReference type="ARBA" id="ARBA00004552"/>
    </source>
</evidence>
<keyword evidence="30" id="KW-1185">Reference proteome</keyword>
<keyword evidence="16" id="KW-0560">Oxidoreductase</keyword>
<dbReference type="InterPro" id="IPR050607">
    <property type="entry name" value="NOS"/>
</dbReference>
<dbReference type="FunFam" id="1.20.990.10:FF:000002">
    <property type="entry name" value="Nitric oxide synthase"/>
    <property type="match status" value="1"/>
</dbReference>
<keyword evidence="12" id="KW-0274">FAD</keyword>
<evidence type="ECO:0000256" key="11">
    <source>
        <dbReference type="ARBA" id="ARBA00022723"/>
    </source>
</evidence>
<feature type="domain" description="PDZ" evidence="26">
    <location>
        <begin position="9"/>
        <end position="89"/>
    </location>
</feature>
<evidence type="ECO:0000256" key="22">
    <source>
        <dbReference type="ARBA" id="ARBA00032538"/>
    </source>
</evidence>